<feature type="region of interest" description="Disordered" evidence="1">
    <location>
        <begin position="1"/>
        <end position="71"/>
    </location>
</feature>
<feature type="compositionally biased region" description="Pro residues" evidence="1">
    <location>
        <begin position="24"/>
        <end position="47"/>
    </location>
</feature>
<sequence>MNSPSPQRPTPPQPPSPGRDAPNVPLPPPTDAVPAPPTDAVLSPPPSPERDAPNVPLPPPTHPVSPPPTAPVIRRINPPELSPPTGFTHAVAVTGSRLVLLAGQTALDGVGRVIDGALPAQFERALSNLLTALRAAGGEPEHLARVTVYATDVADYRAHAAQLGSIWRRLAGRDYPAMAVVGVVRLWDEQALVELDGIALLP</sequence>
<feature type="compositionally biased region" description="Pro residues" evidence="1">
    <location>
        <begin position="55"/>
        <end position="70"/>
    </location>
</feature>
<evidence type="ECO:0000256" key="1">
    <source>
        <dbReference type="SAM" id="MobiDB-lite"/>
    </source>
</evidence>
<dbReference type="InterPro" id="IPR035959">
    <property type="entry name" value="RutC-like_sf"/>
</dbReference>
<dbReference type="Proteomes" id="UP000588098">
    <property type="component" value="Unassembled WGS sequence"/>
</dbReference>
<feature type="compositionally biased region" description="Pro residues" evidence="1">
    <location>
        <begin position="1"/>
        <end position="17"/>
    </location>
</feature>
<dbReference type="PANTHER" id="PTHR43857">
    <property type="entry name" value="BLR7761 PROTEIN"/>
    <property type="match status" value="1"/>
</dbReference>
<dbReference type="SUPFAM" id="SSF55298">
    <property type="entry name" value="YjgF-like"/>
    <property type="match status" value="1"/>
</dbReference>
<organism evidence="2 3">
    <name type="scientific">Streptomyces zagrosensis</name>
    <dbReference type="NCBI Taxonomy" id="1042984"/>
    <lineage>
        <taxon>Bacteria</taxon>
        <taxon>Bacillati</taxon>
        <taxon>Actinomycetota</taxon>
        <taxon>Actinomycetes</taxon>
        <taxon>Kitasatosporales</taxon>
        <taxon>Streptomycetaceae</taxon>
        <taxon>Streptomyces</taxon>
    </lineage>
</organism>
<name>A0A7W9QHA8_9ACTN</name>
<dbReference type="EMBL" id="JACHJL010000030">
    <property type="protein sequence ID" value="MBB5939934.1"/>
    <property type="molecule type" value="Genomic_DNA"/>
</dbReference>
<dbReference type="InterPro" id="IPR006175">
    <property type="entry name" value="YjgF/YER057c/UK114"/>
</dbReference>
<evidence type="ECO:0000313" key="2">
    <source>
        <dbReference type="EMBL" id="MBB5939934.1"/>
    </source>
</evidence>
<keyword evidence="3" id="KW-1185">Reference proteome</keyword>
<gene>
    <name evidence="2" type="ORF">FHS42_007032</name>
</gene>
<protein>
    <submittedName>
        <fullName evidence="2">Enamine deaminase RidA (YjgF/YER057c/UK114 family)</fullName>
    </submittedName>
</protein>
<dbReference type="AlphaFoldDB" id="A0A7W9QHA8"/>
<dbReference type="Gene3D" id="3.30.1330.40">
    <property type="entry name" value="RutC-like"/>
    <property type="match status" value="1"/>
</dbReference>
<proteinExistence type="predicted"/>
<dbReference type="Pfam" id="PF01042">
    <property type="entry name" value="Ribonuc_L-PSP"/>
    <property type="match status" value="1"/>
</dbReference>
<evidence type="ECO:0000313" key="3">
    <source>
        <dbReference type="Proteomes" id="UP000588098"/>
    </source>
</evidence>
<accession>A0A7W9QHA8</accession>
<reference evidence="2 3" key="1">
    <citation type="submission" date="2020-08" db="EMBL/GenBank/DDBJ databases">
        <title>Genomic Encyclopedia of Type Strains, Phase III (KMG-III): the genomes of soil and plant-associated and newly described type strains.</title>
        <authorList>
            <person name="Whitman W."/>
        </authorList>
    </citation>
    <scope>NUCLEOTIDE SEQUENCE [LARGE SCALE GENOMIC DNA]</scope>
    <source>
        <strain evidence="2 3">CECT 8305</strain>
    </source>
</reference>
<dbReference type="PANTHER" id="PTHR43857:SF1">
    <property type="entry name" value="YJGH FAMILY PROTEIN"/>
    <property type="match status" value="1"/>
</dbReference>
<comment type="caution">
    <text evidence="2">The sequence shown here is derived from an EMBL/GenBank/DDBJ whole genome shotgun (WGS) entry which is preliminary data.</text>
</comment>
<dbReference type="CDD" id="cd00448">
    <property type="entry name" value="YjgF_YER057c_UK114_family"/>
    <property type="match status" value="1"/>
</dbReference>